<protein>
    <submittedName>
        <fullName evidence="10">BPTI/Kunitz inhibitor domain-containing protein</fullName>
    </submittedName>
</protein>
<evidence type="ECO:0000256" key="3">
    <source>
        <dbReference type="ARBA" id="ARBA00022690"/>
    </source>
</evidence>
<evidence type="ECO:0000256" key="5">
    <source>
        <dbReference type="ARBA" id="ARBA00023157"/>
    </source>
</evidence>
<evidence type="ECO:0000313" key="8">
    <source>
        <dbReference type="EMBL" id="VDM32196.1"/>
    </source>
</evidence>
<feature type="domain" description="BPTI/Kunitz inhibitor" evidence="7">
    <location>
        <begin position="23"/>
        <end position="73"/>
    </location>
</feature>
<evidence type="ECO:0000256" key="4">
    <source>
        <dbReference type="ARBA" id="ARBA00022900"/>
    </source>
</evidence>
<evidence type="ECO:0000256" key="6">
    <source>
        <dbReference type="SAM" id="SignalP"/>
    </source>
</evidence>
<sequence>MIAVFALFALAALSLTEARIDPCKLPIEPGLCRAYIPRWGYDQESGDCVRFIYGGCGGNKNHFHSKEQCENMCGR</sequence>
<dbReference type="PROSITE" id="PS50279">
    <property type="entry name" value="BPTI_KUNITZ_2"/>
    <property type="match status" value="1"/>
</dbReference>
<evidence type="ECO:0000313" key="10">
    <source>
        <dbReference type="WBParaSite" id="TTAC_0000776201-mRNA-1"/>
    </source>
</evidence>
<keyword evidence="5" id="KW-1015">Disulfide bond</keyword>
<dbReference type="FunFam" id="4.10.410.10:FF:000040">
    <property type="entry name" value="Serine protease inhibitor, putative"/>
    <property type="match status" value="1"/>
</dbReference>
<dbReference type="InterPro" id="IPR020901">
    <property type="entry name" value="Prtase_inh_Kunz-CS"/>
</dbReference>
<dbReference type="InterPro" id="IPR050098">
    <property type="entry name" value="TFPI/VKTCI-like"/>
</dbReference>
<dbReference type="PANTHER" id="PTHR10083">
    <property type="entry name" value="KUNITZ-TYPE PROTEASE INHIBITOR-RELATED"/>
    <property type="match status" value="1"/>
</dbReference>
<evidence type="ECO:0000256" key="2">
    <source>
        <dbReference type="ARBA" id="ARBA00022525"/>
    </source>
</evidence>
<dbReference type="Gene3D" id="4.10.410.10">
    <property type="entry name" value="Pancreatic trypsin inhibitor Kunitz domain"/>
    <property type="match status" value="1"/>
</dbReference>
<dbReference type="InterPro" id="IPR002223">
    <property type="entry name" value="Kunitz_BPTI"/>
</dbReference>
<dbReference type="PROSITE" id="PS00280">
    <property type="entry name" value="BPTI_KUNITZ_1"/>
    <property type="match status" value="1"/>
</dbReference>
<dbReference type="SUPFAM" id="SSF57362">
    <property type="entry name" value="BPTI-like"/>
    <property type="match status" value="1"/>
</dbReference>
<dbReference type="CDD" id="cd00109">
    <property type="entry name" value="Kunitz-type"/>
    <property type="match status" value="1"/>
</dbReference>
<dbReference type="Proteomes" id="UP000274429">
    <property type="component" value="Unassembled WGS sequence"/>
</dbReference>
<keyword evidence="6" id="KW-0732">Signal</keyword>
<organism evidence="10">
    <name type="scientific">Hydatigena taeniaeformis</name>
    <name type="common">Feline tapeworm</name>
    <name type="synonym">Taenia taeniaeformis</name>
    <dbReference type="NCBI Taxonomy" id="6205"/>
    <lineage>
        <taxon>Eukaryota</taxon>
        <taxon>Metazoa</taxon>
        <taxon>Spiralia</taxon>
        <taxon>Lophotrochozoa</taxon>
        <taxon>Platyhelminthes</taxon>
        <taxon>Cestoda</taxon>
        <taxon>Eucestoda</taxon>
        <taxon>Cyclophyllidea</taxon>
        <taxon>Taeniidae</taxon>
        <taxon>Hydatigera</taxon>
    </lineage>
</organism>
<feature type="signal peptide" evidence="6">
    <location>
        <begin position="1"/>
        <end position="18"/>
    </location>
</feature>
<keyword evidence="3" id="KW-0646">Protease inhibitor</keyword>
<dbReference type="Pfam" id="PF00014">
    <property type="entry name" value="Kunitz_BPTI"/>
    <property type="match status" value="1"/>
</dbReference>
<reference evidence="8 9" key="2">
    <citation type="submission" date="2018-11" db="EMBL/GenBank/DDBJ databases">
        <authorList>
            <consortium name="Pathogen Informatics"/>
        </authorList>
    </citation>
    <scope>NUCLEOTIDE SEQUENCE [LARGE SCALE GENOMIC DNA]</scope>
</reference>
<dbReference type="GO" id="GO:0004867">
    <property type="term" value="F:serine-type endopeptidase inhibitor activity"/>
    <property type="evidence" value="ECO:0007669"/>
    <property type="project" value="UniProtKB-KW"/>
</dbReference>
<dbReference type="GO" id="GO:0005615">
    <property type="term" value="C:extracellular space"/>
    <property type="evidence" value="ECO:0007669"/>
    <property type="project" value="TreeGrafter"/>
</dbReference>
<dbReference type="STRING" id="6205.A0A0R3X360"/>
<dbReference type="AlphaFoldDB" id="A0A0R3X360"/>
<dbReference type="WBParaSite" id="TTAC_0000776201-mRNA-1">
    <property type="protein sequence ID" value="TTAC_0000776201-mRNA-1"/>
    <property type="gene ID" value="TTAC_0000776201"/>
</dbReference>
<dbReference type="InterPro" id="IPR036880">
    <property type="entry name" value="Kunitz_BPTI_sf"/>
</dbReference>
<feature type="chain" id="PRO_5043133143" evidence="6">
    <location>
        <begin position="19"/>
        <end position="75"/>
    </location>
</feature>
<evidence type="ECO:0000256" key="1">
    <source>
        <dbReference type="ARBA" id="ARBA00004613"/>
    </source>
</evidence>
<proteinExistence type="predicted"/>
<keyword evidence="4" id="KW-0722">Serine protease inhibitor</keyword>
<dbReference type="SMART" id="SM00131">
    <property type="entry name" value="KU"/>
    <property type="match status" value="1"/>
</dbReference>
<dbReference type="OrthoDB" id="4473401at2759"/>
<comment type="subcellular location">
    <subcellularLocation>
        <location evidence="1">Secreted</location>
    </subcellularLocation>
</comment>
<evidence type="ECO:0000259" key="7">
    <source>
        <dbReference type="PROSITE" id="PS50279"/>
    </source>
</evidence>
<evidence type="ECO:0000313" key="9">
    <source>
        <dbReference type="Proteomes" id="UP000274429"/>
    </source>
</evidence>
<accession>A0A0R3X360</accession>
<keyword evidence="2" id="KW-0964">Secreted</keyword>
<name>A0A0R3X360_HYDTA</name>
<dbReference type="PRINTS" id="PR00759">
    <property type="entry name" value="BASICPTASE"/>
</dbReference>
<gene>
    <name evidence="8" type="ORF">TTAC_LOCUS7747</name>
</gene>
<dbReference type="PANTHER" id="PTHR10083:SF376">
    <property type="entry name" value="SERINE PEPTIDASE INHIBITOR, KUNITZ TYPE, 3"/>
    <property type="match status" value="1"/>
</dbReference>
<keyword evidence="9" id="KW-1185">Reference proteome</keyword>
<reference evidence="10" key="1">
    <citation type="submission" date="2017-02" db="UniProtKB">
        <authorList>
            <consortium name="WormBaseParasite"/>
        </authorList>
    </citation>
    <scope>IDENTIFICATION</scope>
</reference>
<dbReference type="EMBL" id="UYWX01020400">
    <property type="protein sequence ID" value="VDM32196.1"/>
    <property type="molecule type" value="Genomic_DNA"/>
</dbReference>